<dbReference type="SMART" id="SM00387">
    <property type="entry name" value="HATPase_c"/>
    <property type="match status" value="1"/>
</dbReference>
<dbReference type="SUPFAM" id="SSF47384">
    <property type="entry name" value="Homodimeric domain of signal transducing histidine kinase"/>
    <property type="match status" value="1"/>
</dbReference>
<dbReference type="Gene3D" id="1.10.287.130">
    <property type="match status" value="1"/>
</dbReference>
<dbReference type="SUPFAM" id="SSF55874">
    <property type="entry name" value="ATPase domain of HSP90 chaperone/DNA topoisomerase II/histidine kinase"/>
    <property type="match status" value="1"/>
</dbReference>
<comment type="caution">
    <text evidence="8">The sequence shown here is derived from an EMBL/GenBank/DDBJ whole genome shotgun (WGS) entry which is preliminary data.</text>
</comment>
<dbReference type="GO" id="GO:0000155">
    <property type="term" value="F:phosphorelay sensor kinase activity"/>
    <property type="evidence" value="ECO:0007669"/>
    <property type="project" value="InterPro"/>
</dbReference>
<accession>A0A8J8CN24</accession>
<dbReference type="InterPro" id="IPR013656">
    <property type="entry name" value="PAS_4"/>
</dbReference>
<dbReference type="Proteomes" id="UP000646053">
    <property type="component" value="Unassembled WGS sequence"/>
</dbReference>
<evidence type="ECO:0000256" key="3">
    <source>
        <dbReference type="ARBA" id="ARBA00022553"/>
    </source>
</evidence>
<dbReference type="PRINTS" id="PR00344">
    <property type="entry name" value="BCTRLSENSOR"/>
</dbReference>
<dbReference type="CDD" id="cd00082">
    <property type="entry name" value="HisKA"/>
    <property type="match status" value="1"/>
</dbReference>
<sequence>MQNQRLPLRFVLIASSVVPIVGTVGLMSYLSSYSVRETLQLAAIASGSAISASILTAQWLSRLNLSPVSQPVSASTEADGQLSGGGLSNLSEPYIEERTRALVQANAEFEALFAAMDQLVFVYDRDGRHIKIPETSQKRILYHPDEKRLGKTLHEVFPSEVADQFLGYIQRALTLQETITVEYSLTLDGETTWSDASISPIDQNTAMWVARNVTDRKQTEQELQQKNKDLSLTLAELKTTQTKLIQSEKLAALGQLVAGVAHEMNTPLGAICSSVENVSTFFKHDLQQLPHVLHLLSAERRDDLFALLQRSQASLPSLSARSSREKRQLKRNLIQQLEQRQVTDADQVADTLMDIGIYENIASSDAILNDKHRDLILTMVYQLTSAQRSVQTIETAAMQTSKVVLALKTYARKDNESTMVKADVIAGIETTLMLYANKIKRGVNVVRDYEEVPLIRCCPDELNQVWANLIHNAIQAMDYTGTLTISTKVESAKAAGSSWVQVGITDTGTGIASDLHSRLFEPFFTTKPMGEGSGLGLSIVKKIIDKHEGAIAVHSIPGRTTFTVSLSI</sequence>
<keyword evidence="6" id="KW-0812">Transmembrane</keyword>
<feature type="transmembrane region" description="Helical" evidence="6">
    <location>
        <begin position="6"/>
        <end position="29"/>
    </location>
</feature>
<proteinExistence type="predicted"/>
<dbReference type="SUPFAM" id="SSF55785">
    <property type="entry name" value="PYP-like sensor domain (PAS domain)"/>
    <property type="match status" value="1"/>
</dbReference>
<evidence type="ECO:0000256" key="6">
    <source>
        <dbReference type="SAM" id="Phobius"/>
    </source>
</evidence>
<evidence type="ECO:0000313" key="8">
    <source>
        <dbReference type="EMBL" id="NDJ19175.1"/>
    </source>
</evidence>
<dbReference type="Pfam" id="PF08448">
    <property type="entry name" value="PAS_4"/>
    <property type="match status" value="1"/>
</dbReference>
<evidence type="ECO:0000256" key="2">
    <source>
        <dbReference type="ARBA" id="ARBA00012438"/>
    </source>
</evidence>
<dbReference type="NCBIfam" id="TIGR00229">
    <property type="entry name" value="sensory_box"/>
    <property type="match status" value="1"/>
</dbReference>
<dbReference type="Gene3D" id="3.30.450.20">
    <property type="entry name" value="PAS domain"/>
    <property type="match status" value="1"/>
</dbReference>
<dbReference type="AlphaFoldDB" id="A0A8J8CN24"/>
<dbReference type="EMBL" id="WVIE01000026">
    <property type="protein sequence ID" value="NDJ19175.1"/>
    <property type="molecule type" value="Genomic_DNA"/>
</dbReference>
<evidence type="ECO:0000256" key="4">
    <source>
        <dbReference type="ARBA" id="ARBA00022777"/>
    </source>
</evidence>
<evidence type="ECO:0000256" key="1">
    <source>
        <dbReference type="ARBA" id="ARBA00000085"/>
    </source>
</evidence>
<dbReference type="PROSITE" id="PS50109">
    <property type="entry name" value="HIS_KIN"/>
    <property type="match status" value="1"/>
</dbReference>
<gene>
    <name evidence="8" type="ORF">GS601_18090</name>
</gene>
<keyword evidence="9" id="KW-1185">Reference proteome</keyword>
<evidence type="ECO:0000313" key="9">
    <source>
        <dbReference type="Proteomes" id="UP000646053"/>
    </source>
</evidence>
<keyword evidence="6" id="KW-1133">Transmembrane helix</keyword>
<evidence type="ECO:0000259" key="7">
    <source>
        <dbReference type="PROSITE" id="PS50109"/>
    </source>
</evidence>
<dbReference type="RefSeq" id="WP_162424705.1">
    <property type="nucleotide sequence ID" value="NZ_WVIE01000026.1"/>
</dbReference>
<name>A0A8J8CN24_9CYAN</name>
<dbReference type="PANTHER" id="PTHR43065:SF48">
    <property type="entry name" value="HISTIDINE KINASE"/>
    <property type="match status" value="1"/>
</dbReference>
<dbReference type="InterPro" id="IPR036097">
    <property type="entry name" value="HisK_dim/P_sf"/>
</dbReference>
<dbReference type="Gene3D" id="3.30.565.10">
    <property type="entry name" value="Histidine kinase-like ATPase, C-terminal domain"/>
    <property type="match status" value="1"/>
</dbReference>
<dbReference type="InterPro" id="IPR005467">
    <property type="entry name" value="His_kinase_dom"/>
</dbReference>
<dbReference type="PANTHER" id="PTHR43065">
    <property type="entry name" value="SENSOR HISTIDINE KINASE"/>
    <property type="match status" value="1"/>
</dbReference>
<dbReference type="CDD" id="cd00130">
    <property type="entry name" value="PAS"/>
    <property type="match status" value="1"/>
</dbReference>
<keyword evidence="6" id="KW-0472">Membrane</keyword>
<dbReference type="Pfam" id="PF02518">
    <property type="entry name" value="HATPase_c"/>
    <property type="match status" value="1"/>
</dbReference>
<dbReference type="InterPro" id="IPR003594">
    <property type="entry name" value="HATPase_dom"/>
</dbReference>
<protein>
    <recommendedName>
        <fullName evidence="2">histidine kinase</fullName>
        <ecNumber evidence="2">2.7.13.3</ecNumber>
    </recommendedName>
</protein>
<dbReference type="InterPro" id="IPR036890">
    <property type="entry name" value="HATPase_C_sf"/>
</dbReference>
<dbReference type="InterPro" id="IPR035965">
    <property type="entry name" value="PAS-like_dom_sf"/>
</dbReference>
<evidence type="ECO:0000256" key="5">
    <source>
        <dbReference type="ARBA" id="ARBA00023012"/>
    </source>
</evidence>
<keyword evidence="3" id="KW-0597">Phosphoprotein</keyword>
<reference evidence="8" key="1">
    <citation type="submission" date="2019-12" db="EMBL/GenBank/DDBJ databases">
        <title>High-Quality draft genome sequences of three cyanobacteria isolated from the limestone walls of the Old Cathedral of Coimbra.</title>
        <authorList>
            <person name="Tiago I."/>
            <person name="Soares F."/>
            <person name="Portugal A."/>
        </authorList>
    </citation>
    <scope>NUCLEOTIDE SEQUENCE</scope>
    <source>
        <strain evidence="8">A</strain>
    </source>
</reference>
<keyword evidence="4" id="KW-0418">Kinase</keyword>
<dbReference type="InterPro" id="IPR000014">
    <property type="entry name" value="PAS"/>
</dbReference>
<comment type="catalytic activity">
    <reaction evidence="1">
        <text>ATP + protein L-histidine = ADP + protein N-phospho-L-histidine.</text>
        <dbReference type="EC" id="2.7.13.3"/>
    </reaction>
</comment>
<keyword evidence="4" id="KW-0808">Transferase</keyword>
<keyword evidence="5" id="KW-0902">Two-component regulatory system</keyword>
<dbReference type="InterPro" id="IPR003661">
    <property type="entry name" value="HisK_dim/P_dom"/>
</dbReference>
<dbReference type="InterPro" id="IPR004358">
    <property type="entry name" value="Sig_transdc_His_kin-like_C"/>
</dbReference>
<feature type="transmembrane region" description="Helical" evidence="6">
    <location>
        <begin position="41"/>
        <end position="60"/>
    </location>
</feature>
<organism evidence="8 9">
    <name type="scientific">Myxacorys almedinensis A</name>
    <dbReference type="NCBI Taxonomy" id="2690445"/>
    <lineage>
        <taxon>Bacteria</taxon>
        <taxon>Bacillati</taxon>
        <taxon>Cyanobacteriota</taxon>
        <taxon>Cyanophyceae</taxon>
        <taxon>Leptolyngbyales</taxon>
        <taxon>Leptolyngbyaceae</taxon>
        <taxon>Myxacorys</taxon>
        <taxon>Myxacorys almedinensis</taxon>
    </lineage>
</organism>
<feature type="domain" description="Histidine kinase" evidence="7">
    <location>
        <begin position="459"/>
        <end position="568"/>
    </location>
</feature>
<dbReference type="EC" id="2.7.13.3" evidence="2"/>